<feature type="region of interest" description="Disordered" evidence="1">
    <location>
        <begin position="29"/>
        <end position="176"/>
    </location>
</feature>
<keyword evidence="2" id="KW-0732">Signal</keyword>
<proteinExistence type="predicted"/>
<accession>A0A914WCQ6</accession>
<evidence type="ECO:0000256" key="2">
    <source>
        <dbReference type="SAM" id="SignalP"/>
    </source>
</evidence>
<dbReference type="AlphaFoldDB" id="A0A914WCQ6"/>
<feature type="compositionally biased region" description="Polar residues" evidence="1">
    <location>
        <begin position="119"/>
        <end position="138"/>
    </location>
</feature>
<feature type="compositionally biased region" description="Polar residues" evidence="1">
    <location>
        <begin position="59"/>
        <end position="82"/>
    </location>
</feature>
<protein>
    <submittedName>
        <fullName evidence="4">Uncharacterized protein</fullName>
    </submittedName>
</protein>
<feature type="signal peptide" evidence="2">
    <location>
        <begin position="1"/>
        <end position="22"/>
    </location>
</feature>
<feature type="compositionally biased region" description="Basic residues" evidence="1">
    <location>
        <begin position="152"/>
        <end position="168"/>
    </location>
</feature>
<evidence type="ECO:0000313" key="3">
    <source>
        <dbReference type="Proteomes" id="UP000887566"/>
    </source>
</evidence>
<feature type="compositionally biased region" description="Low complexity" evidence="1">
    <location>
        <begin position="139"/>
        <end position="149"/>
    </location>
</feature>
<feature type="chain" id="PRO_5037479207" evidence="2">
    <location>
        <begin position="23"/>
        <end position="280"/>
    </location>
</feature>
<dbReference type="Proteomes" id="UP000887566">
    <property type="component" value="Unplaced"/>
</dbReference>
<feature type="compositionally biased region" description="Basic and acidic residues" evidence="1">
    <location>
        <begin position="39"/>
        <end position="58"/>
    </location>
</feature>
<evidence type="ECO:0000313" key="4">
    <source>
        <dbReference type="WBParaSite" id="PSAMB.scaffold378size53905.g5366.t1"/>
    </source>
</evidence>
<evidence type="ECO:0000256" key="1">
    <source>
        <dbReference type="SAM" id="MobiDB-lite"/>
    </source>
</evidence>
<organism evidence="3 4">
    <name type="scientific">Plectus sambesii</name>
    <dbReference type="NCBI Taxonomy" id="2011161"/>
    <lineage>
        <taxon>Eukaryota</taxon>
        <taxon>Metazoa</taxon>
        <taxon>Ecdysozoa</taxon>
        <taxon>Nematoda</taxon>
        <taxon>Chromadorea</taxon>
        <taxon>Plectida</taxon>
        <taxon>Plectina</taxon>
        <taxon>Plectoidea</taxon>
        <taxon>Plectidae</taxon>
        <taxon>Plectus</taxon>
    </lineage>
</organism>
<keyword evidence="3" id="KW-1185">Reference proteome</keyword>
<sequence>MLLPRIALFFLFNAHLRSAVVGDSILRPARHQRHHRQRDSRSEQRIKDNIGLDDKRQEQLFNSDANRTDGQQLETTTGNGSSQEDRQSFGFVQQKSQQDDASHTKSPLNSESGEENQSEHLSSLHDQPSKLNSATNAQSSDGDSLSASSPKPRCKRHRHRRHHHHHYFSRPSRFNHPLSDPTNFHNQRLSDQQLVMSATQIARKFARASNTEIPDIPGMDAAQREQLFADDAHLVVDTGGLVTFQFDANQRYLTQDRLSSKLAPQMLILSRLLEDSGKTV</sequence>
<reference evidence="4" key="1">
    <citation type="submission" date="2022-11" db="UniProtKB">
        <authorList>
            <consortium name="WormBaseParasite"/>
        </authorList>
    </citation>
    <scope>IDENTIFICATION</scope>
</reference>
<feature type="compositionally biased region" description="Basic residues" evidence="1">
    <location>
        <begin position="29"/>
        <end position="38"/>
    </location>
</feature>
<dbReference type="WBParaSite" id="PSAMB.scaffold378size53905.g5366.t1">
    <property type="protein sequence ID" value="PSAMB.scaffold378size53905.g5366.t1"/>
    <property type="gene ID" value="PSAMB.scaffold378size53905.g5366"/>
</dbReference>
<name>A0A914WCQ6_9BILA</name>